<proteinExistence type="predicted"/>
<organism evidence="1 2">
    <name type="scientific">Sporobacter termitidis DSM 10068</name>
    <dbReference type="NCBI Taxonomy" id="1123282"/>
    <lineage>
        <taxon>Bacteria</taxon>
        <taxon>Bacillati</taxon>
        <taxon>Bacillota</taxon>
        <taxon>Clostridia</taxon>
        <taxon>Eubacteriales</taxon>
        <taxon>Oscillospiraceae</taxon>
        <taxon>Sporobacter</taxon>
    </lineage>
</organism>
<dbReference type="AlphaFoldDB" id="A0A1M5ZET8"/>
<name>A0A1M5ZET8_9FIRM</name>
<evidence type="ECO:0000313" key="1">
    <source>
        <dbReference type="EMBL" id="SHI22672.1"/>
    </source>
</evidence>
<dbReference type="EMBL" id="FQXV01000018">
    <property type="protein sequence ID" value="SHI22672.1"/>
    <property type="molecule type" value="Genomic_DNA"/>
</dbReference>
<dbReference type="PROSITE" id="PS51257">
    <property type="entry name" value="PROKAR_LIPOPROTEIN"/>
    <property type="match status" value="1"/>
</dbReference>
<reference evidence="1 2" key="1">
    <citation type="submission" date="2016-11" db="EMBL/GenBank/DDBJ databases">
        <authorList>
            <person name="Jaros S."/>
            <person name="Januszkiewicz K."/>
            <person name="Wedrychowicz H."/>
        </authorList>
    </citation>
    <scope>NUCLEOTIDE SEQUENCE [LARGE SCALE GENOMIC DNA]</scope>
    <source>
        <strain evidence="1 2">DSM 10068</strain>
    </source>
</reference>
<keyword evidence="2" id="KW-1185">Reference proteome</keyword>
<dbReference type="RefSeq" id="WP_143162411.1">
    <property type="nucleotide sequence ID" value="NZ_FQXV01000018.1"/>
</dbReference>
<protein>
    <submittedName>
        <fullName evidence="1">Uncharacterized protein</fullName>
    </submittedName>
</protein>
<dbReference type="STRING" id="1123282.SAMN02745823_03623"/>
<gene>
    <name evidence="1" type="ORF">SAMN02745823_03623</name>
</gene>
<evidence type="ECO:0000313" key="2">
    <source>
        <dbReference type="Proteomes" id="UP000183995"/>
    </source>
</evidence>
<sequence length="241" mass="26680">MKQVASFVVLLVILFSVTGCKPLNGNSSISPDQIPGTIAGIDRTVEIVSYDISGKEVVMTGVGRADFDKYYPNAVSLTEDTDSIIVAETIAVHYSHMQGFAVTYYDVLVEESWKGEIGIGDTLTVMQPSGYVRGDIFSEQRGLWGEEPLTADQLVKELVYGEPLPEVGERYILFLTEWNEPELKNIYCTVGEFMGRYVIENGNVSRYKPEDNPDIYNVPGYTADPETLDGLRLAVADTLKI</sequence>
<dbReference type="Proteomes" id="UP000183995">
    <property type="component" value="Unassembled WGS sequence"/>
</dbReference>
<accession>A0A1M5ZET8</accession>